<dbReference type="AlphaFoldDB" id="A0A1Y1HWL8"/>
<dbReference type="EMBL" id="DF237052">
    <property type="protein sequence ID" value="GAQ82182.1"/>
    <property type="molecule type" value="Genomic_DNA"/>
</dbReference>
<protein>
    <recommendedName>
        <fullName evidence="2">NAD(P)-binding domain-containing protein</fullName>
    </recommendedName>
</protein>
<evidence type="ECO:0000313" key="4">
    <source>
        <dbReference type="Proteomes" id="UP000054558"/>
    </source>
</evidence>
<evidence type="ECO:0000256" key="1">
    <source>
        <dbReference type="SAM" id="MobiDB-lite"/>
    </source>
</evidence>
<evidence type="ECO:0000313" key="3">
    <source>
        <dbReference type="EMBL" id="GAQ82182.1"/>
    </source>
</evidence>
<dbReference type="PANTHER" id="PTHR47869">
    <property type="entry name" value="OS03G0410700 PROTEIN"/>
    <property type="match status" value="1"/>
</dbReference>
<reference evidence="3 4" key="1">
    <citation type="journal article" date="2014" name="Nat. Commun.">
        <title>Klebsormidium flaccidum genome reveals primary factors for plant terrestrial adaptation.</title>
        <authorList>
            <person name="Hori K."/>
            <person name="Maruyama F."/>
            <person name="Fujisawa T."/>
            <person name="Togashi T."/>
            <person name="Yamamoto N."/>
            <person name="Seo M."/>
            <person name="Sato S."/>
            <person name="Yamada T."/>
            <person name="Mori H."/>
            <person name="Tajima N."/>
            <person name="Moriyama T."/>
            <person name="Ikeuchi M."/>
            <person name="Watanabe M."/>
            <person name="Wada H."/>
            <person name="Kobayashi K."/>
            <person name="Saito M."/>
            <person name="Masuda T."/>
            <person name="Sasaki-Sekimoto Y."/>
            <person name="Mashiguchi K."/>
            <person name="Awai K."/>
            <person name="Shimojima M."/>
            <person name="Masuda S."/>
            <person name="Iwai M."/>
            <person name="Nobusawa T."/>
            <person name="Narise T."/>
            <person name="Kondo S."/>
            <person name="Saito H."/>
            <person name="Sato R."/>
            <person name="Murakawa M."/>
            <person name="Ihara Y."/>
            <person name="Oshima-Yamada Y."/>
            <person name="Ohtaka K."/>
            <person name="Satoh M."/>
            <person name="Sonobe K."/>
            <person name="Ishii M."/>
            <person name="Ohtani R."/>
            <person name="Kanamori-Sato M."/>
            <person name="Honoki R."/>
            <person name="Miyazaki D."/>
            <person name="Mochizuki H."/>
            <person name="Umetsu J."/>
            <person name="Higashi K."/>
            <person name="Shibata D."/>
            <person name="Kamiya Y."/>
            <person name="Sato N."/>
            <person name="Nakamura Y."/>
            <person name="Tabata S."/>
            <person name="Ida S."/>
            <person name="Kurokawa K."/>
            <person name="Ohta H."/>
        </authorList>
    </citation>
    <scope>NUCLEOTIDE SEQUENCE [LARGE SCALE GENOMIC DNA]</scope>
    <source>
        <strain evidence="3 4">NIES-2285</strain>
    </source>
</reference>
<sequence>MTDLLYCRDVASGTQCLLDTGKRATHRILLQNKLCTLRFRHNVGPLNPSLQKLNAQRKVHRRRFQVTAESKDPGRKSKLSFGDQLLDYIEGGPKLRKWYGQEEAAPRDGGIEEGKPAPLPKQTYSGPKDAILVTDADSPTGQLVVLSLILARKRVRALVRDAKEAKASFGPYVEPIVGEVKDGESVEKAMGEGVRAVIVTTRVGSVVDVARRAGVEHIVLLSQVGTSKQKDGGGLWGFKSLRGYLDDEASVAGSGVPYTIVRAGKLTDQPGGQTGISFGQGDILRGTISREDAAAICVQALETIPASALVFEAVSDKQTASVEIGEAIKGLVGEVLS</sequence>
<dbReference type="Pfam" id="PF13460">
    <property type="entry name" value="NAD_binding_10"/>
    <property type="match status" value="1"/>
</dbReference>
<dbReference type="OMA" id="NEIGQMI"/>
<organism evidence="3 4">
    <name type="scientific">Klebsormidium nitens</name>
    <name type="common">Green alga</name>
    <name type="synonym">Ulothrix nitens</name>
    <dbReference type="NCBI Taxonomy" id="105231"/>
    <lineage>
        <taxon>Eukaryota</taxon>
        <taxon>Viridiplantae</taxon>
        <taxon>Streptophyta</taxon>
        <taxon>Klebsormidiophyceae</taxon>
        <taxon>Klebsormidiales</taxon>
        <taxon>Klebsormidiaceae</taxon>
        <taxon>Klebsormidium</taxon>
    </lineage>
</organism>
<accession>A0A1Y1HWL8</accession>
<name>A0A1Y1HWL8_KLENI</name>
<feature type="domain" description="NAD(P)-binding" evidence="2">
    <location>
        <begin position="140"/>
        <end position="302"/>
    </location>
</feature>
<dbReference type="InterPro" id="IPR016040">
    <property type="entry name" value="NAD(P)-bd_dom"/>
</dbReference>
<dbReference type="InterPro" id="IPR036291">
    <property type="entry name" value="NAD(P)-bd_dom_sf"/>
</dbReference>
<dbReference type="PANTHER" id="PTHR47869:SF2">
    <property type="entry name" value="OS03G0410700 PROTEIN"/>
    <property type="match status" value="1"/>
</dbReference>
<evidence type="ECO:0000259" key="2">
    <source>
        <dbReference type="Pfam" id="PF13460"/>
    </source>
</evidence>
<dbReference type="Gene3D" id="3.40.50.720">
    <property type="entry name" value="NAD(P)-binding Rossmann-like Domain"/>
    <property type="match status" value="1"/>
</dbReference>
<feature type="region of interest" description="Disordered" evidence="1">
    <location>
        <begin position="103"/>
        <end position="125"/>
    </location>
</feature>
<feature type="compositionally biased region" description="Basic and acidic residues" evidence="1">
    <location>
        <begin position="104"/>
        <end position="115"/>
    </location>
</feature>
<proteinExistence type="predicted"/>
<dbReference type="SUPFAM" id="SSF51735">
    <property type="entry name" value="NAD(P)-binding Rossmann-fold domains"/>
    <property type="match status" value="1"/>
</dbReference>
<gene>
    <name evidence="3" type="ORF">KFL_001030070</name>
</gene>
<dbReference type="Proteomes" id="UP000054558">
    <property type="component" value="Unassembled WGS sequence"/>
</dbReference>
<keyword evidence="4" id="KW-1185">Reference proteome</keyword>
<dbReference type="OrthoDB" id="2019800at2759"/>